<dbReference type="InterPro" id="IPR003342">
    <property type="entry name" value="ArnT-like_N"/>
</dbReference>
<comment type="subcellular location">
    <subcellularLocation>
        <location evidence="10">Cell membrane</location>
    </subcellularLocation>
    <subcellularLocation>
        <location evidence="1">Endomembrane system</location>
        <topology evidence="1">Multi-pass membrane protein</topology>
    </subcellularLocation>
</comment>
<dbReference type="EC" id="2.4.1.-" evidence="10"/>
<dbReference type="UniPathway" id="UPA00378"/>
<evidence type="ECO:0000256" key="1">
    <source>
        <dbReference type="ARBA" id="ARBA00004127"/>
    </source>
</evidence>
<reference evidence="13 14" key="1">
    <citation type="journal article" date="2016" name="Nat. Commun.">
        <title>Thousands of microbial genomes shed light on interconnected biogeochemical processes in an aquifer system.</title>
        <authorList>
            <person name="Anantharaman K."/>
            <person name="Brown C.T."/>
            <person name="Hug L.A."/>
            <person name="Sharon I."/>
            <person name="Castelle C.J."/>
            <person name="Probst A.J."/>
            <person name="Thomas B.C."/>
            <person name="Singh A."/>
            <person name="Wilkins M.J."/>
            <person name="Karaoz U."/>
            <person name="Brodie E.L."/>
            <person name="Williams K.H."/>
            <person name="Hubbard S.S."/>
            <person name="Banfield J.F."/>
        </authorList>
    </citation>
    <scope>NUCLEOTIDE SEQUENCE [LARGE SCALE GENOMIC DNA]</scope>
</reference>
<evidence type="ECO:0000256" key="7">
    <source>
        <dbReference type="ARBA" id="ARBA00022989"/>
    </source>
</evidence>
<dbReference type="GO" id="GO:0005886">
    <property type="term" value="C:plasma membrane"/>
    <property type="evidence" value="ECO:0007669"/>
    <property type="project" value="UniProtKB-SubCell"/>
</dbReference>
<accession>A0A1F8F4E6</accession>
<keyword evidence="4 10" id="KW-0328">Glycosyltransferase</keyword>
<dbReference type="Proteomes" id="UP000177605">
    <property type="component" value="Unassembled WGS sequence"/>
</dbReference>
<keyword evidence="7 10" id="KW-1133">Transmembrane helix</keyword>
<evidence type="ECO:0000256" key="10">
    <source>
        <dbReference type="RuleBase" id="RU367007"/>
    </source>
</evidence>
<organism evidence="13 14">
    <name type="scientific">Candidatus Yanofskybacteria bacterium RIFCSPHIGHO2_01_FULL_48_25b</name>
    <dbReference type="NCBI Taxonomy" id="1802672"/>
    <lineage>
        <taxon>Bacteria</taxon>
        <taxon>Candidatus Yanofskyibacteriota</taxon>
    </lineage>
</organism>
<feature type="transmembrane region" description="Helical" evidence="10">
    <location>
        <begin position="104"/>
        <end position="127"/>
    </location>
</feature>
<dbReference type="GO" id="GO:0012505">
    <property type="term" value="C:endomembrane system"/>
    <property type="evidence" value="ECO:0007669"/>
    <property type="project" value="UniProtKB-SubCell"/>
</dbReference>
<dbReference type="Pfam" id="PF16192">
    <property type="entry name" value="PMT_4TMC"/>
    <property type="match status" value="1"/>
</dbReference>
<feature type="transmembrane region" description="Helical" evidence="10">
    <location>
        <begin position="403"/>
        <end position="421"/>
    </location>
</feature>
<feature type="transmembrane region" description="Helical" evidence="10">
    <location>
        <begin position="7"/>
        <end position="25"/>
    </location>
</feature>
<protein>
    <recommendedName>
        <fullName evidence="9 10">Polyprenol-phosphate-mannose--protein mannosyltransferase</fullName>
        <ecNumber evidence="10">2.4.1.-</ecNumber>
    </recommendedName>
</protein>
<proteinExistence type="inferred from homology"/>
<comment type="similarity">
    <text evidence="3 10">Belongs to the glycosyltransferase 39 family.</text>
</comment>
<keyword evidence="10" id="KW-1003">Cell membrane</keyword>
<evidence type="ECO:0000313" key="14">
    <source>
        <dbReference type="Proteomes" id="UP000177605"/>
    </source>
</evidence>
<evidence type="ECO:0000256" key="3">
    <source>
        <dbReference type="ARBA" id="ARBA00007222"/>
    </source>
</evidence>
<evidence type="ECO:0000259" key="11">
    <source>
        <dbReference type="Pfam" id="PF02366"/>
    </source>
</evidence>
<feature type="transmembrane region" description="Helical" evidence="10">
    <location>
        <begin position="336"/>
        <end position="353"/>
    </location>
</feature>
<evidence type="ECO:0000313" key="13">
    <source>
        <dbReference type="EMBL" id="OGN07480.1"/>
    </source>
</evidence>
<dbReference type="GO" id="GO:0004169">
    <property type="term" value="F:dolichyl-phosphate-mannose-protein mannosyltransferase activity"/>
    <property type="evidence" value="ECO:0007669"/>
    <property type="project" value="UniProtKB-UniRule"/>
</dbReference>
<gene>
    <name evidence="13" type="ORF">A2669_02065</name>
</gene>
<name>A0A1F8F4E6_9BACT</name>
<comment type="function">
    <text evidence="10">Protein O-mannosyltransferase that catalyzes the transfer of a single mannose residue from a polyprenol phospho-mannosyl lipidic donor to the hydroxyl group of selected serine and threonine residues in acceptor proteins.</text>
</comment>
<evidence type="ECO:0000256" key="9">
    <source>
        <dbReference type="ARBA" id="ARBA00093617"/>
    </source>
</evidence>
<keyword evidence="8 10" id="KW-0472">Membrane</keyword>
<evidence type="ECO:0000256" key="2">
    <source>
        <dbReference type="ARBA" id="ARBA00004922"/>
    </source>
</evidence>
<dbReference type="PANTHER" id="PTHR10050">
    <property type="entry name" value="DOLICHYL-PHOSPHATE-MANNOSE--PROTEIN MANNOSYLTRANSFERASE"/>
    <property type="match status" value="1"/>
</dbReference>
<feature type="transmembrane region" description="Helical" evidence="10">
    <location>
        <begin position="430"/>
        <end position="450"/>
    </location>
</feature>
<feature type="transmembrane region" description="Helical" evidence="10">
    <location>
        <begin position="139"/>
        <end position="158"/>
    </location>
</feature>
<feature type="transmembrane region" description="Helical" evidence="10">
    <location>
        <begin position="216"/>
        <end position="239"/>
    </location>
</feature>
<keyword evidence="5 10" id="KW-0808">Transferase</keyword>
<dbReference type="EMBL" id="MGJM01000001">
    <property type="protein sequence ID" value="OGN07480.1"/>
    <property type="molecule type" value="Genomic_DNA"/>
</dbReference>
<feature type="domain" description="Protein O-mannosyl-transferase C-terminal four TM" evidence="12">
    <location>
        <begin position="274"/>
        <end position="468"/>
    </location>
</feature>
<feature type="transmembrane region" description="Helical" evidence="10">
    <location>
        <begin position="170"/>
        <end position="196"/>
    </location>
</feature>
<feature type="domain" description="ArnT-like N-terminal" evidence="11">
    <location>
        <begin position="10"/>
        <end position="239"/>
    </location>
</feature>
<evidence type="ECO:0000256" key="5">
    <source>
        <dbReference type="ARBA" id="ARBA00022679"/>
    </source>
</evidence>
<dbReference type="InterPro" id="IPR027005">
    <property type="entry name" value="PMT-like"/>
</dbReference>
<sequence>MRDKKTLLLILIIVSLGVHFAYFGHPNETVFDEVHFGKFVNAYHTQEYYFDIHPPGGKLIIAGFAKPFDFKPDFSFAQIGQKFPDNKYLALRFLPVLAGALLPIVIYLLALELGFSGLAAFGAGIFVSLENALLTQSRYILLDPLLLVFGFSALLFYLRWRNQKNKWYLLWAGIFSGLAFSIKWTGLTFLGLIIILEMIHLWEDRRGTALRRLHAIVASLVIVPALIYFSFFAVHFSLLTKSGEGDAFMTPAFRRTLSGSAYSSDQSIKPLNLFEKFTELNMEMFRANKTLTASHPYGSKWYTWPLMIRPIYYWNASTKLGQVPLESKIYLIGNPFIWWASTVAILYLILNILPARMTWSGGHSGFKKSGQEYLVHDTSYLILVGGYALNLLPFIGIPRVMFLYHYFPSYIFAILALALLIDRQKDKKQIFAIMFLISAALFIYFAPLSYGLAVSPSYFKGLIWLPTWQ</sequence>
<comment type="caution">
    <text evidence="13">The sequence shown here is derived from an EMBL/GenBank/DDBJ whole genome shotgun (WGS) entry which is preliminary data.</text>
</comment>
<evidence type="ECO:0000259" key="12">
    <source>
        <dbReference type="Pfam" id="PF16192"/>
    </source>
</evidence>
<evidence type="ECO:0000256" key="4">
    <source>
        <dbReference type="ARBA" id="ARBA00022676"/>
    </source>
</evidence>
<feature type="transmembrane region" description="Helical" evidence="10">
    <location>
        <begin position="374"/>
        <end position="397"/>
    </location>
</feature>
<dbReference type="AlphaFoldDB" id="A0A1F8F4E6"/>
<keyword evidence="6 10" id="KW-0812">Transmembrane</keyword>
<evidence type="ECO:0000256" key="8">
    <source>
        <dbReference type="ARBA" id="ARBA00023136"/>
    </source>
</evidence>
<dbReference type="Pfam" id="PF02366">
    <property type="entry name" value="PMT"/>
    <property type="match status" value="1"/>
</dbReference>
<dbReference type="InterPro" id="IPR032421">
    <property type="entry name" value="PMT_4TMC"/>
</dbReference>
<comment type="pathway">
    <text evidence="2 10">Protein modification; protein glycosylation.</text>
</comment>
<evidence type="ECO:0000256" key="6">
    <source>
        <dbReference type="ARBA" id="ARBA00022692"/>
    </source>
</evidence>